<organism evidence="1 2">
    <name type="scientific">Dioszegia hungarica</name>
    <dbReference type="NCBI Taxonomy" id="4972"/>
    <lineage>
        <taxon>Eukaryota</taxon>
        <taxon>Fungi</taxon>
        <taxon>Dikarya</taxon>
        <taxon>Basidiomycota</taxon>
        <taxon>Agaricomycotina</taxon>
        <taxon>Tremellomycetes</taxon>
        <taxon>Tremellales</taxon>
        <taxon>Bulleribasidiaceae</taxon>
        <taxon>Dioszegia</taxon>
    </lineage>
</organism>
<proteinExistence type="predicted"/>
<accession>A0AA38H024</accession>
<evidence type="ECO:0000313" key="2">
    <source>
        <dbReference type="Proteomes" id="UP001164286"/>
    </source>
</evidence>
<dbReference type="AlphaFoldDB" id="A0AA38H024"/>
<name>A0AA38H024_9TREE</name>
<comment type="caution">
    <text evidence="1">The sequence shown here is derived from an EMBL/GenBank/DDBJ whole genome shotgun (WGS) entry which is preliminary data.</text>
</comment>
<reference evidence="1" key="1">
    <citation type="journal article" date="2022" name="G3 (Bethesda)">
        <title>High quality genome of the basidiomycete yeast Dioszegia hungarica PDD-24b-2 isolated from cloud water.</title>
        <authorList>
            <person name="Jarrige D."/>
            <person name="Haridas S."/>
            <person name="Bleykasten-Grosshans C."/>
            <person name="Joly M."/>
            <person name="Nadalig T."/>
            <person name="Sancelme M."/>
            <person name="Vuilleumier S."/>
            <person name="Grigoriev I.V."/>
            <person name="Amato P."/>
            <person name="Bringel F."/>
        </authorList>
    </citation>
    <scope>NUCLEOTIDE SEQUENCE</scope>
    <source>
        <strain evidence="1">PDD-24b-2</strain>
    </source>
</reference>
<dbReference type="RefSeq" id="XP_052941970.1">
    <property type="nucleotide sequence ID" value="XM_053087964.1"/>
</dbReference>
<evidence type="ECO:0000313" key="1">
    <source>
        <dbReference type="EMBL" id="KAI9632193.1"/>
    </source>
</evidence>
<sequence length="243" mass="26989">METTPDNLPDIANYPADKRVHRHPYLLRCLHAAIHHLYAVQLPLGGQKAENPWVMAALSPSWPPTLRQSASGFGLASNAEDAISIISLKSEQCTGINEYCEPRSNFLPSRSIGFLIAYITAASLPAFSSNLTEEVTASRTSITRQYAAGEDQADQPIRWTSLRRPRASRWARPRSGWHRYMSGEQVAGMEVQKRAMQRLHHIPHGPASDGILHHVTFFAGTGSVAFSLSYSSSRELTRPIHLH</sequence>
<dbReference type="Proteomes" id="UP001164286">
    <property type="component" value="Unassembled WGS sequence"/>
</dbReference>
<keyword evidence="2" id="KW-1185">Reference proteome</keyword>
<gene>
    <name evidence="1" type="ORF">MKK02DRAFT_30066</name>
</gene>
<protein>
    <submittedName>
        <fullName evidence="1">Uncharacterized protein</fullName>
    </submittedName>
</protein>
<dbReference type="EMBL" id="JAKWFO010000014">
    <property type="protein sequence ID" value="KAI9632193.1"/>
    <property type="molecule type" value="Genomic_DNA"/>
</dbReference>
<dbReference type="GeneID" id="77727169"/>